<accession>A0A3Q9G0F5</accession>
<sequence>MTMKGPRIWDLVKESTTMALIQRTVSLVVMIITAIMIITVTLTTGRTAGAESDVLSTIDKDQTRTFMITTPASANVHPDVIDRIDQLTGIEWAAAFGPVVDVQPFDGGPPYGLRPAWGDIMTGFNEPDFASKATSTWISARAIEALRLDGPAGGLTAGELLTTPLLAPSQCRRQSAPTSPDRCRPSAVR</sequence>
<keyword evidence="2" id="KW-0812">Transmembrane</keyword>
<dbReference type="AlphaFoldDB" id="A0A3Q9G0F5"/>
<evidence type="ECO:0000313" key="4">
    <source>
        <dbReference type="Proteomes" id="UP000280344"/>
    </source>
</evidence>
<dbReference type="KEGG" id="flh:EJ997_01095"/>
<reference evidence="3 4" key="1">
    <citation type="submission" date="2018-12" db="EMBL/GenBank/DDBJ databases">
        <title>Complete genome sequence of Flaviflexus sp. H23T48.</title>
        <authorList>
            <person name="Bae J.-W."/>
            <person name="Lee J.-Y."/>
        </authorList>
    </citation>
    <scope>NUCLEOTIDE SEQUENCE [LARGE SCALE GENOMIC DNA]</scope>
    <source>
        <strain evidence="3 4">H23T48</strain>
    </source>
</reference>
<organism evidence="3 4">
    <name type="scientific">Flaviflexus ciconiae</name>
    <dbReference type="NCBI Taxonomy" id="2496867"/>
    <lineage>
        <taxon>Bacteria</taxon>
        <taxon>Bacillati</taxon>
        <taxon>Actinomycetota</taxon>
        <taxon>Actinomycetes</taxon>
        <taxon>Actinomycetales</taxon>
        <taxon>Actinomycetaceae</taxon>
        <taxon>Flaviflexus</taxon>
    </lineage>
</organism>
<evidence type="ECO:0000256" key="1">
    <source>
        <dbReference type="SAM" id="MobiDB-lite"/>
    </source>
</evidence>
<name>A0A3Q9G0F5_9ACTO</name>
<dbReference type="EMBL" id="CP034593">
    <property type="protein sequence ID" value="AZQ76130.1"/>
    <property type="molecule type" value="Genomic_DNA"/>
</dbReference>
<feature type="transmembrane region" description="Helical" evidence="2">
    <location>
        <begin position="20"/>
        <end position="42"/>
    </location>
</feature>
<dbReference type="Proteomes" id="UP000280344">
    <property type="component" value="Chromosome"/>
</dbReference>
<proteinExistence type="predicted"/>
<keyword evidence="2" id="KW-0472">Membrane</keyword>
<keyword evidence="4" id="KW-1185">Reference proteome</keyword>
<dbReference type="RefSeq" id="WP_126702939.1">
    <property type="nucleotide sequence ID" value="NZ_CP034593.1"/>
</dbReference>
<protein>
    <recommendedName>
        <fullName evidence="5">MacB-like periplasmic core domain-containing protein</fullName>
    </recommendedName>
</protein>
<evidence type="ECO:0000256" key="2">
    <source>
        <dbReference type="SAM" id="Phobius"/>
    </source>
</evidence>
<keyword evidence="2" id="KW-1133">Transmembrane helix</keyword>
<evidence type="ECO:0000313" key="3">
    <source>
        <dbReference type="EMBL" id="AZQ76130.1"/>
    </source>
</evidence>
<feature type="region of interest" description="Disordered" evidence="1">
    <location>
        <begin position="170"/>
        <end position="189"/>
    </location>
</feature>
<evidence type="ECO:0008006" key="5">
    <source>
        <dbReference type="Google" id="ProtNLM"/>
    </source>
</evidence>
<gene>
    <name evidence="3" type="ORF">EJ997_01095</name>
</gene>
<dbReference type="OrthoDB" id="5058832at2"/>